<evidence type="ECO:0000256" key="9">
    <source>
        <dbReference type="ARBA" id="ARBA00023204"/>
    </source>
</evidence>
<dbReference type="GO" id="GO:0006285">
    <property type="term" value="P:base-excision repair, AP site formation"/>
    <property type="evidence" value="ECO:0007669"/>
    <property type="project" value="TreeGrafter"/>
</dbReference>
<keyword evidence="7 12" id="KW-0411">Iron-sulfur</keyword>
<dbReference type="EC" id="4.2.99.18" evidence="12"/>
<dbReference type="Pfam" id="PF00730">
    <property type="entry name" value="HhH-GPD"/>
    <property type="match status" value="1"/>
</dbReference>
<keyword evidence="5 12" id="KW-0378">Hydrolase</keyword>
<feature type="binding site" evidence="12">
    <location>
        <position position="203"/>
    </location>
    <ligand>
        <name>[4Fe-4S] cluster</name>
        <dbReference type="ChEBI" id="CHEBI:49883"/>
    </ligand>
</feature>
<dbReference type="FunFam" id="1.10.1670.10:FF:000001">
    <property type="entry name" value="Endonuclease III"/>
    <property type="match status" value="1"/>
</dbReference>
<dbReference type="PANTHER" id="PTHR10359:SF18">
    <property type="entry name" value="ENDONUCLEASE III"/>
    <property type="match status" value="1"/>
</dbReference>
<dbReference type="KEGG" id="vab:WPS_07140"/>
<evidence type="ECO:0000256" key="11">
    <source>
        <dbReference type="ARBA" id="ARBA00023295"/>
    </source>
</evidence>
<protein>
    <recommendedName>
        <fullName evidence="12">Endonuclease III</fullName>
        <ecNumber evidence="12">4.2.99.18</ecNumber>
    </recommendedName>
    <alternativeName>
        <fullName evidence="12">DNA-(apurinic or apyrimidinic site) lyase</fullName>
    </alternativeName>
</protein>
<dbReference type="CDD" id="cd00056">
    <property type="entry name" value="ENDO3c"/>
    <property type="match status" value="1"/>
</dbReference>
<feature type="binding site" evidence="12">
    <location>
        <position position="211"/>
    </location>
    <ligand>
        <name>[4Fe-4S] cluster</name>
        <dbReference type="ChEBI" id="CHEBI:49883"/>
    </ligand>
</feature>
<evidence type="ECO:0000256" key="4">
    <source>
        <dbReference type="ARBA" id="ARBA00022763"/>
    </source>
</evidence>
<dbReference type="AlphaFoldDB" id="A0AAN1XWA2"/>
<comment type="catalytic activity">
    <reaction evidence="12">
        <text>2'-deoxyribonucleotide-(2'-deoxyribose 5'-phosphate)-2'-deoxyribonucleotide-DNA = a 3'-end 2'-deoxyribonucleotide-(2,3-dehydro-2,3-deoxyribose 5'-phosphate)-DNA + a 5'-end 5'-phospho-2'-deoxyribonucleoside-DNA + H(+)</text>
        <dbReference type="Rhea" id="RHEA:66592"/>
        <dbReference type="Rhea" id="RHEA-COMP:13180"/>
        <dbReference type="Rhea" id="RHEA-COMP:16897"/>
        <dbReference type="Rhea" id="RHEA-COMP:17067"/>
        <dbReference type="ChEBI" id="CHEBI:15378"/>
        <dbReference type="ChEBI" id="CHEBI:136412"/>
        <dbReference type="ChEBI" id="CHEBI:157695"/>
        <dbReference type="ChEBI" id="CHEBI:167181"/>
        <dbReference type="EC" id="4.2.99.18"/>
    </reaction>
</comment>
<keyword evidence="3 12" id="KW-0479">Metal-binding</keyword>
<name>A0AAN1XWA2_UNVUL</name>
<dbReference type="InterPro" id="IPR005759">
    <property type="entry name" value="Nth"/>
</dbReference>
<comment type="cofactor">
    <cofactor evidence="12">
        <name>[4Fe-4S] cluster</name>
        <dbReference type="ChEBI" id="CHEBI:49883"/>
    </cofactor>
    <text evidence="12">Binds 1 [4Fe-4S] cluster.</text>
</comment>
<feature type="domain" description="HhH-GPD" evidence="14">
    <location>
        <begin position="47"/>
        <end position="194"/>
    </location>
</feature>
<dbReference type="PROSITE" id="PS01155">
    <property type="entry name" value="ENDONUCLEASE_III_2"/>
    <property type="match status" value="1"/>
</dbReference>
<gene>
    <name evidence="12 15" type="primary">nth</name>
    <name evidence="15" type="ORF">WPS_07140</name>
</gene>
<feature type="region of interest" description="Disordered" evidence="13">
    <location>
        <begin position="227"/>
        <end position="249"/>
    </location>
</feature>
<keyword evidence="16" id="KW-1185">Reference proteome</keyword>
<keyword evidence="11 12" id="KW-0326">Glycosidase</keyword>
<keyword evidence="15" id="KW-0540">Nuclease</keyword>
<dbReference type="EMBL" id="AP025523">
    <property type="protein sequence ID" value="BDE05438.1"/>
    <property type="molecule type" value="Genomic_DNA"/>
</dbReference>
<reference evidence="15 16" key="1">
    <citation type="journal article" date="2022" name="ISME Commun">
        <title>Vulcanimicrobium alpinus gen. nov. sp. nov., the first cultivated representative of the candidate phylum 'Eremiobacterota', is a metabolically versatile aerobic anoxygenic phototroph.</title>
        <authorList>
            <person name="Yabe S."/>
            <person name="Muto K."/>
            <person name="Abe K."/>
            <person name="Yokota A."/>
            <person name="Staudigel H."/>
            <person name="Tebo B.M."/>
        </authorList>
    </citation>
    <scope>NUCLEOTIDE SEQUENCE [LARGE SCALE GENOMIC DNA]</scope>
    <source>
        <strain evidence="15 16">WC8-2</strain>
    </source>
</reference>
<evidence type="ECO:0000256" key="13">
    <source>
        <dbReference type="SAM" id="MobiDB-lite"/>
    </source>
</evidence>
<proteinExistence type="inferred from homology"/>
<evidence type="ECO:0000256" key="3">
    <source>
        <dbReference type="ARBA" id="ARBA00022723"/>
    </source>
</evidence>
<dbReference type="GO" id="GO:0019104">
    <property type="term" value="F:DNA N-glycosylase activity"/>
    <property type="evidence" value="ECO:0007669"/>
    <property type="project" value="UniProtKB-UniRule"/>
</dbReference>
<dbReference type="Gene3D" id="1.10.340.30">
    <property type="entry name" value="Hypothetical protein, domain 2"/>
    <property type="match status" value="1"/>
</dbReference>
<dbReference type="NCBIfam" id="TIGR01083">
    <property type="entry name" value="nth"/>
    <property type="match status" value="1"/>
</dbReference>
<evidence type="ECO:0000256" key="12">
    <source>
        <dbReference type="HAMAP-Rule" id="MF_00942"/>
    </source>
</evidence>
<keyword evidence="4 12" id="KW-0227">DNA damage</keyword>
<dbReference type="GO" id="GO:0003677">
    <property type="term" value="F:DNA binding"/>
    <property type="evidence" value="ECO:0007669"/>
    <property type="project" value="UniProtKB-UniRule"/>
</dbReference>
<keyword evidence="8 12" id="KW-0238">DNA-binding</keyword>
<dbReference type="InterPro" id="IPR003265">
    <property type="entry name" value="HhH-GPD_domain"/>
</dbReference>
<dbReference type="SMART" id="SM00478">
    <property type="entry name" value="ENDO3c"/>
    <property type="match status" value="1"/>
</dbReference>
<dbReference type="GO" id="GO:0046872">
    <property type="term" value="F:metal ion binding"/>
    <property type="evidence" value="ECO:0007669"/>
    <property type="project" value="UniProtKB-KW"/>
</dbReference>
<dbReference type="Gene3D" id="1.10.1670.10">
    <property type="entry name" value="Helix-hairpin-Helix base-excision DNA repair enzymes (C-terminal)"/>
    <property type="match status" value="1"/>
</dbReference>
<keyword evidence="2 12" id="KW-0004">4Fe-4S</keyword>
<dbReference type="PANTHER" id="PTHR10359">
    <property type="entry name" value="A/G-SPECIFIC ADENINE GLYCOSYLASE/ENDONUCLEASE III"/>
    <property type="match status" value="1"/>
</dbReference>
<dbReference type="Pfam" id="PF00633">
    <property type="entry name" value="HHH"/>
    <property type="match status" value="1"/>
</dbReference>
<comment type="function">
    <text evidence="12">DNA repair enzyme that has both DNA N-glycosylase activity and AP-lyase activity. The DNA N-glycosylase activity releases various damaged pyrimidines from DNA by cleaving the N-glycosidic bond, leaving an AP (apurinic/apyrimidinic) site. The AP-lyase activity cleaves the phosphodiester bond 3' to the AP site by a beta-elimination, leaving a 3'-terminal unsaturated sugar and a product with a terminal 5'-phosphate.</text>
</comment>
<dbReference type="GO" id="GO:0140078">
    <property type="term" value="F:class I DNA-(apurinic or apyrimidinic site) endonuclease activity"/>
    <property type="evidence" value="ECO:0007669"/>
    <property type="project" value="UniProtKB-EC"/>
</dbReference>
<evidence type="ECO:0000313" key="15">
    <source>
        <dbReference type="EMBL" id="BDE05438.1"/>
    </source>
</evidence>
<dbReference type="InterPro" id="IPR000445">
    <property type="entry name" value="HhH_motif"/>
</dbReference>
<keyword evidence="6 12" id="KW-0408">Iron</keyword>
<keyword evidence="9 12" id="KW-0234">DNA repair</keyword>
<dbReference type="SUPFAM" id="SSF48150">
    <property type="entry name" value="DNA-glycosylase"/>
    <property type="match status" value="1"/>
</dbReference>
<evidence type="ECO:0000256" key="2">
    <source>
        <dbReference type="ARBA" id="ARBA00022485"/>
    </source>
</evidence>
<feature type="binding site" evidence="12">
    <location>
        <position position="196"/>
    </location>
    <ligand>
        <name>[4Fe-4S] cluster</name>
        <dbReference type="ChEBI" id="CHEBI:49883"/>
    </ligand>
</feature>
<evidence type="ECO:0000256" key="6">
    <source>
        <dbReference type="ARBA" id="ARBA00023004"/>
    </source>
</evidence>
<accession>A0AAN1XWA2</accession>
<organism evidence="15 16">
    <name type="scientific">Vulcanimicrobium alpinum</name>
    <dbReference type="NCBI Taxonomy" id="3016050"/>
    <lineage>
        <taxon>Bacteria</taxon>
        <taxon>Bacillati</taxon>
        <taxon>Vulcanimicrobiota</taxon>
        <taxon>Vulcanimicrobiia</taxon>
        <taxon>Vulcanimicrobiales</taxon>
        <taxon>Vulcanimicrobiaceae</taxon>
        <taxon>Vulcanimicrobium</taxon>
    </lineage>
</organism>
<dbReference type="InterPro" id="IPR004036">
    <property type="entry name" value="Endonuclease-III-like_CS2"/>
</dbReference>
<evidence type="ECO:0000259" key="14">
    <source>
        <dbReference type="SMART" id="SM00478"/>
    </source>
</evidence>
<keyword evidence="15" id="KW-0255">Endonuclease</keyword>
<evidence type="ECO:0000256" key="10">
    <source>
        <dbReference type="ARBA" id="ARBA00023239"/>
    </source>
</evidence>
<dbReference type="Proteomes" id="UP001317532">
    <property type="component" value="Chromosome"/>
</dbReference>
<sequence length="249" mass="26891">MSIPFPKRKVTRAVAAEELAILERTYPHAVTALAYTTPFELLIAVILSAQCTDARVNMITPGLFAAYPDAAALARADRSDVERIIKSCGFFRTKAKNIIAAAQGLVGEHGGAVPSDRAALEALPGVGRKTANVVMSVAFEEAAFAVDTHVFRVSRRLGLTLATTPRGVEDDVTALVPREKWRHAHHWLILHGREICKAPTPLCARCPVTMCPSRPIVARCAKEKVAKTAAGRSRRGEPAAAAPRRRRSS</sequence>
<dbReference type="GO" id="GO:0051539">
    <property type="term" value="F:4 iron, 4 sulfur cluster binding"/>
    <property type="evidence" value="ECO:0007669"/>
    <property type="project" value="UniProtKB-UniRule"/>
</dbReference>
<evidence type="ECO:0000313" key="16">
    <source>
        <dbReference type="Proteomes" id="UP001317532"/>
    </source>
</evidence>
<evidence type="ECO:0000256" key="1">
    <source>
        <dbReference type="ARBA" id="ARBA00008343"/>
    </source>
</evidence>
<evidence type="ECO:0000256" key="8">
    <source>
        <dbReference type="ARBA" id="ARBA00023125"/>
    </source>
</evidence>
<comment type="similarity">
    <text evidence="1 12">Belongs to the Nth/MutY family.</text>
</comment>
<keyword evidence="10 12" id="KW-0456">Lyase</keyword>
<dbReference type="InterPro" id="IPR011257">
    <property type="entry name" value="DNA_glycosylase"/>
</dbReference>
<feature type="binding site" evidence="12">
    <location>
        <position position="206"/>
    </location>
    <ligand>
        <name>[4Fe-4S] cluster</name>
        <dbReference type="ChEBI" id="CHEBI:49883"/>
    </ligand>
</feature>
<evidence type="ECO:0000256" key="7">
    <source>
        <dbReference type="ARBA" id="ARBA00023014"/>
    </source>
</evidence>
<dbReference type="InterPro" id="IPR023170">
    <property type="entry name" value="HhH_base_excis_C"/>
</dbReference>
<dbReference type="FunFam" id="1.10.340.30:FF:000001">
    <property type="entry name" value="Endonuclease III"/>
    <property type="match status" value="1"/>
</dbReference>
<evidence type="ECO:0000256" key="5">
    <source>
        <dbReference type="ARBA" id="ARBA00022801"/>
    </source>
</evidence>
<dbReference type="HAMAP" id="MF_00942">
    <property type="entry name" value="Nth"/>
    <property type="match status" value="1"/>
</dbReference>